<evidence type="ECO:0000256" key="1">
    <source>
        <dbReference type="SAM" id="MobiDB-lite"/>
    </source>
</evidence>
<dbReference type="Proteomes" id="UP000185936">
    <property type="component" value="Unassembled WGS sequence"/>
</dbReference>
<dbReference type="AlphaFoldDB" id="A0A1N7GW46"/>
<reference evidence="3" key="1">
    <citation type="submission" date="2017-01" db="EMBL/GenBank/DDBJ databases">
        <authorList>
            <person name="Varghese N."/>
            <person name="Submissions S."/>
        </authorList>
    </citation>
    <scope>NUCLEOTIDE SEQUENCE [LARGE SCALE GENOMIC DNA]</scope>
    <source>
        <strain evidence="3">type strain: HArc-</strain>
    </source>
</reference>
<proteinExistence type="predicted"/>
<protein>
    <submittedName>
        <fullName evidence="2">Uncharacterized protein</fullName>
    </submittedName>
</protein>
<dbReference type="EMBL" id="FTNR01000016">
    <property type="protein sequence ID" value="SIS16823.1"/>
    <property type="molecule type" value="Genomic_DNA"/>
</dbReference>
<feature type="region of interest" description="Disordered" evidence="1">
    <location>
        <begin position="1"/>
        <end position="35"/>
    </location>
</feature>
<name>A0A1N7GW46_9EURY</name>
<evidence type="ECO:0000313" key="3">
    <source>
        <dbReference type="Proteomes" id="UP000185936"/>
    </source>
</evidence>
<keyword evidence="3" id="KW-1185">Reference proteome</keyword>
<gene>
    <name evidence="2" type="ORF">SAMN05421752_11644</name>
</gene>
<feature type="compositionally biased region" description="Basic and acidic residues" evidence="1">
    <location>
        <begin position="14"/>
        <end position="30"/>
    </location>
</feature>
<sequence length="82" mass="9285">MNNGEQRTSSGADRAIEEGETYSHTEHGHAEVTGIWHRTHSLDTTRTVDDQDMIIVRFVPGENGDWMDEQAELLDDFLNAIN</sequence>
<organism evidence="2 3">
    <name type="scientific">Natronorubrum thiooxidans</name>
    <dbReference type="NCBI Taxonomy" id="308853"/>
    <lineage>
        <taxon>Archaea</taxon>
        <taxon>Methanobacteriati</taxon>
        <taxon>Methanobacteriota</taxon>
        <taxon>Stenosarchaea group</taxon>
        <taxon>Halobacteria</taxon>
        <taxon>Halobacteriales</taxon>
        <taxon>Natrialbaceae</taxon>
        <taxon>Natronorubrum</taxon>
    </lineage>
</organism>
<accession>A0A1N7GW46</accession>
<evidence type="ECO:0000313" key="2">
    <source>
        <dbReference type="EMBL" id="SIS16823.1"/>
    </source>
</evidence>
<feature type="compositionally biased region" description="Polar residues" evidence="1">
    <location>
        <begin position="1"/>
        <end position="11"/>
    </location>
</feature>
<dbReference type="OrthoDB" id="196086at2157"/>